<dbReference type="EMBL" id="CP013920">
    <property type="protein sequence ID" value="AMA64876.1"/>
    <property type="molecule type" value="Genomic_DNA"/>
</dbReference>
<protein>
    <submittedName>
        <fullName evidence="6">Sulfurtransferase TusD</fullName>
        <ecNumber evidence="6">2.8.1.-</ecNumber>
    </submittedName>
</protein>
<keyword evidence="7" id="KW-1185">Reference proteome</keyword>
<dbReference type="PANTHER" id="PTHR34874:SF3">
    <property type="entry name" value="SULFURTRANSFERASE TUSD"/>
    <property type="match status" value="1"/>
</dbReference>
<evidence type="ECO:0000256" key="4">
    <source>
        <dbReference type="ARBA" id="ARBA00022679"/>
    </source>
</evidence>
<dbReference type="InterPro" id="IPR027396">
    <property type="entry name" value="DsrEFH-like"/>
</dbReference>
<name>A0A120HPV0_9GAMM</name>
<dbReference type="NCBIfam" id="TIGR03012">
    <property type="entry name" value="sulf_tusD_dsrE"/>
    <property type="match status" value="1"/>
</dbReference>
<reference evidence="6 7" key="1">
    <citation type="submission" date="2016-01" db="EMBL/GenBank/DDBJ databases">
        <title>Genome sequence of Ca. Arsenophonus lipopteni, the exclusive symbiont of a blood sucking fly Lipoptena cervi (Diptera: Hippoboscidae).</title>
        <authorList>
            <person name="Novakova E."/>
            <person name="Hypsa V."/>
            <person name="Nguyen P."/>
            <person name="Husnik F."/>
            <person name="Darby A.C."/>
        </authorList>
    </citation>
    <scope>NUCLEOTIDE SEQUENCE [LARGE SCALE GENOMIC DNA]</scope>
    <source>
        <strain evidence="6 7">CB</strain>
    </source>
</reference>
<dbReference type="OrthoDB" id="9787483at2"/>
<dbReference type="Proteomes" id="UP000069926">
    <property type="component" value="Chromosome"/>
</dbReference>
<dbReference type="Pfam" id="PF02635">
    <property type="entry name" value="DsrE"/>
    <property type="match status" value="1"/>
</dbReference>
<dbReference type="InterPro" id="IPR017463">
    <property type="entry name" value="Sulphur_relay_TusD/DsrE"/>
</dbReference>
<keyword evidence="3" id="KW-0963">Cytoplasm</keyword>
<dbReference type="PANTHER" id="PTHR34874">
    <property type="entry name" value="PROTEIN YCHN"/>
    <property type="match status" value="1"/>
</dbReference>
<dbReference type="InterPro" id="IPR003787">
    <property type="entry name" value="Sulphur_relay_DsrE/F-like"/>
</dbReference>
<evidence type="ECO:0000256" key="5">
    <source>
        <dbReference type="ARBA" id="ARBA00022694"/>
    </source>
</evidence>
<dbReference type="GO" id="GO:0016783">
    <property type="term" value="F:sulfurtransferase activity"/>
    <property type="evidence" value="ECO:0007669"/>
    <property type="project" value="InterPro"/>
</dbReference>
<dbReference type="SUPFAM" id="SSF75169">
    <property type="entry name" value="DsrEFH-like"/>
    <property type="match status" value="1"/>
</dbReference>
<dbReference type="GO" id="GO:0097163">
    <property type="term" value="F:sulfur carrier activity"/>
    <property type="evidence" value="ECO:0007669"/>
    <property type="project" value="TreeGrafter"/>
</dbReference>
<dbReference type="EC" id="2.8.1.-" evidence="6"/>
<dbReference type="FunFam" id="3.40.1260.10:FF:000001">
    <property type="entry name" value="Sulfurtransferase TusD"/>
    <property type="match status" value="1"/>
</dbReference>
<accession>A0A120HPV0</accession>
<comment type="subcellular location">
    <subcellularLocation>
        <location evidence="1">Cytoplasm</location>
    </subcellularLocation>
</comment>
<evidence type="ECO:0000256" key="1">
    <source>
        <dbReference type="ARBA" id="ARBA00004496"/>
    </source>
</evidence>
<comment type="similarity">
    <text evidence="2">Belongs to the DsrE/TusD family.</text>
</comment>
<keyword evidence="5" id="KW-0819">tRNA processing</keyword>
<dbReference type="AlphaFoldDB" id="A0A120HPV0"/>
<gene>
    <name evidence="6" type="primary">tusD</name>
    <name evidence="6" type="ORF">AUT07_00294</name>
</gene>
<dbReference type="PATRIC" id="fig|634113.3.peg.285"/>
<dbReference type="GO" id="GO:0002143">
    <property type="term" value="P:tRNA wobble position uridine thiolation"/>
    <property type="evidence" value="ECO:0007669"/>
    <property type="project" value="TreeGrafter"/>
</dbReference>
<evidence type="ECO:0000313" key="6">
    <source>
        <dbReference type="EMBL" id="AMA64876.1"/>
    </source>
</evidence>
<evidence type="ECO:0000256" key="2">
    <source>
        <dbReference type="ARBA" id="ARBA00007067"/>
    </source>
</evidence>
<dbReference type="NCBIfam" id="NF001237">
    <property type="entry name" value="PRK00207.1"/>
    <property type="match status" value="1"/>
</dbReference>
<dbReference type="KEGG" id="asy:AUT07_00294"/>
<dbReference type="STRING" id="634113.AUT07_00294"/>
<sequence length="148" mass="16646">MNKLSNLHKSKNTYNDSKKSLTYCLLVTGPAYGTQQAINAWKFANTLVMEGHILKTIFFYQEGVYNGNKFISPASDEFNLLIGWKTLAQKIGCKLNICVTGALRRGIINDIEVKNKNLTFANLDKDFVLSGLVSLTNEMLICDRTIQF</sequence>
<dbReference type="GO" id="GO:1990228">
    <property type="term" value="C:sulfurtransferase complex"/>
    <property type="evidence" value="ECO:0007669"/>
    <property type="project" value="TreeGrafter"/>
</dbReference>
<proteinExistence type="inferred from homology"/>
<evidence type="ECO:0000256" key="3">
    <source>
        <dbReference type="ARBA" id="ARBA00022490"/>
    </source>
</evidence>
<dbReference type="RefSeq" id="WP_066283239.1">
    <property type="nucleotide sequence ID" value="NZ_CP013920.1"/>
</dbReference>
<keyword evidence="4 6" id="KW-0808">Transferase</keyword>
<organism evidence="6 7">
    <name type="scientific">Candidatus Arsenophonus lipoptenae</name>
    <dbReference type="NCBI Taxonomy" id="634113"/>
    <lineage>
        <taxon>Bacteria</taxon>
        <taxon>Pseudomonadati</taxon>
        <taxon>Pseudomonadota</taxon>
        <taxon>Gammaproteobacteria</taxon>
        <taxon>Enterobacterales</taxon>
        <taxon>Morganellaceae</taxon>
        <taxon>Arsenophonus</taxon>
    </lineage>
</organism>
<evidence type="ECO:0000313" key="7">
    <source>
        <dbReference type="Proteomes" id="UP000069926"/>
    </source>
</evidence>
<dbReference type="Gene3D" id="3.40.1260.10">
    <property type="entry name" value="DsrEFH-like"/>
    <property type="match status" value="1"/>
</dbReference>